<evidence type="ECO:0000313" key="1">
    <source>
        <dbReference type="EMBL" id="CAI8054122.1"/>
    </source>
</evidence>
<dbReference type="EMBL" id="CASHTH010004149">
    <property type="protein sequence ID" value="CAI8054122.1"/>
    <property type="molecule type" value="Genomic_DNA"/>
</dbReference>
<gene>
    <name evidence="1" type="ORF">GBAR_LOCUS29574</name>
</gene>
<dbReference type="Proteomes" id="UP001174909">
    <property type="component" value="Unassembled WGS sequence"/>
</dbReference>
<organism evidence="1 2">
    <name type="scientific">Geodia barretti</name>
    <name type="common">Barrett's horny sponge</name>
    <dbReference type="NCBI Taxonomy" id="519541"/>
    <lineage>
        <taxon>Eukaryota</taxon>
        <taxon>Metazoa</taxon>
        <taxon>Porifera</taxon>
        <taxon>Demospongiae</taxon>
        <taxon>Heteroscleromorpha</taxon>
        <taxon>Tetractinellida</taxon>
        <taxon>Astrophorina</taxon>
        <taxon>Geodiidae</taxon>
        <taxon>Geodia</taxon>
    </lineage>
</organism>
<reference evidence="1" key="1">
    <citation type="submission" date="2023-03" db="EMBL/GenBank/DDBJ databases">
        <authorList>
            <person name="Steffen K."/>
            <person name="Cardenas P."/>
        </authorList>
    </citation>
    <scope>NUCLEOTIDE SEQUENCE</scope>
</reference>
<protein>
    <submittedName>
        <fullName evidence="1">Uncharacterized protein</fullName>
    </submittedName>
</protein>
<proteinExistence type="predicted"/>
<comment type="caution">
    <text evidence="1">The sequence shown here is derived from an EMBL/GenBank/DDBJ whole genome shotgun (WGS) entry which is preliminary data.</text>
</comment>
<evidence type="ECO:0000313" key="2">
    <source>
        <dbReference type="Proteomes" id="UP001174909"/>
    </source>
</evidence>
<name>A0AA35TUD5_GEOBA</name>
<sequence length="313" mass="35759">MDVTYTFNNDNDPCHQKLISWGLQIFPSQTLNNTLYIAACLVGNFEFPPYYELVSPVFYFWSNEPIPDSIKFDMQHSVDAKTRKQATCLSFVSADESNGPPFCFTLLNRGEFNPSSSSGVISTKPQGLLAIVKRKLGRLTLRTDPQIKYKAQVYYTWDTPMEYECTAHFVVTPATKAWDKVLEELFKEAIKGDKKDVSFVKSSLSVAIPDEGLFVKGWSITCTTSKMINYETVGKATDQLIIPECKLTIKWVGEERNEELLPSDLHCNINFTGSHQKKSESYFHLHSRCSQGIMYYEVRWYNDRGYPASCPYI</sequence>
<accession>A0AA35TUD5</accession>
<keyword evidence="2" id="KW-1185">Reference proteome</keyword>
<dbReference type="AlphaFoldDB" id="A0AA35TUD5"/>